<keyword evidence="2" id="KW-1185">Reference proteome</keyword>
<feature type="non-terminal residue" evidence="1">
    <location>
        <position position="125"/>
    </location>
</feature>
<evidence type="ECO:0000313" key="1">
    <source>
        <dbReference type="EMBL" id="KAK7501026.1"/>
    </source>
</evidence>
<gene>
    <name evidence="1" type="ORF">BaRGS_00007906</name>
</gene>
<organism evidence="1 2">
    <name type="scientific">Batillaria attramentaria</name>
    <dbReference type="NCBI Taxonomy" id="370345"/>
    <lineage>
        <taxon>Eukaryota</taxon>
        <taxon>Metazoa</taxon>
        <taxon>Spiralia</taxon>
        <taxon>Lophotrochozoa</taxon>
        <taxon>Mollusca</taxon>
        <taxon>Gastropoda</taxon>
        <taxon>Caenogastropoda</taxon>
        <taxon>Sorbeoconcha</taxon>
        <taxon>Cerithioidea</taxon>
        <taxon>Batillariidae</taxon>
        <taxon>Batillaria</taxon>
    </lineage>
</organism>
<comment type="caution">
    <text evidence="1">The sequence shown here is derived from an EMBL/GenBank/DDBJ whole genome shotgun (WGS) entry which is preliminary data.</text>
</comment>
<dbReference type="EMBL" id="JACVVK020000034">
    <property type="protein sequence ID" value="KAK7501026.1"/>
    <property type="molecule type" value="Genomic_DNA"/>
</dbReference>
<reference evidence="1 2" key="1">
    <citation type="journal article" date="2023" name="Sci. Data">
        <title>Genome assembly of the Korean intertidal mud-creeper Batillaria attramentaria.</title>
        <authorList>
            <person name="Patra A.K."/>
            <person name="Ho P.T."/>
            <person name="Jun S."/>
            <person name="Lee S.J."/>
            <person name="Kim Y."/>
            <person name="Won Y.J."/>
        </authorList>
    </citation>
    <scope>NUCLEOTIDE SEQUENCE [LARGE SCALE GENOMIC DNA]</scope>
    <source>
        <strain evidence="1">Wonlab-2016</strain>
    </source>
</reference>
<dbReference type="Proteomes" id="UP001519460">
    <property type="component" value="Unassembled WGS sequence"/>
</dbReference>
<dbReference type="AlphaFoldDB" id="A0ABD0LNL6"/>
<sequence>MLADKPDLAAVLDRMDVYDKRGTRQLSCCTVGKMAASHDLHCLAQYHVDKLKLRDQPEVTHHKFGTQQHGRLPPHLLRDFRRCVQERPLLFQKCCYGYANESIVSTREAQGVLAADPTRRVQTDE</sequence>
<proteinExistence type="predicted"/>
<evidence type="ECO:0000313" key="2">
    <source>
        <dbReference type="Proteomes" id="UP001519460"/>
    </source>
</evidence>
<protein>
    <submittedName>
        <fullName evidence="1">Uncharacterized protein</fullName>
    </submittedName>
</protein>
<name>A0ABD0LNL6_9CAEN</name>
<accession>A0ABD0LNL6</accession>